<gene>
    <name evidence="10" type="ORF">INT46_005301</name>
</gene>
<dbReference type="InterPro" id="IPR052097">
    <property type="entry name" value="SET-MYND_domain_protein"/>
</dbReference>
<dbReference type="GO" id="GO:0032259">
    <property type="term" value="P:methylation"/>
    <property type="evidence" value="ECO:0007669"/>
    <property type="project" value="UniProtKB-KW"/>
</dbReference>
<keyword evidence="1" id="KW-0489">Methyltransferase</keyword>
<keyword evidence="2" id="KW-0808">Transferase</keyword>
<evidence type="ECO:0000256" key="3">
    <source>
        <dbReference type="ARBA" id="ARBA00022691"/>
    </source>
</evidence>
<keyword evidence="6" id="KW-0862">Zinc</keyword>
<dbReference type="Gene3D" id="6.10.140.2220">
    <property type="match status" value="1"/>
</dbReference>
<dbReference type="PANTHER" id="PTHR46165:SF2">
    <property type="entry name" value="SET AND MYND DOMAIN-CONTAINING PROTEIN 4"/>
    <property type="match status" value="1"/>
</dbReference>
<dbReference type="GO" id="GO:0005634">
    <property type="term" value="C:nucleus"/>
    <property type="evidence" value="ECO:0007669"/>
    <property type="project" value="TreeGrafter"/>
</dbReference>
<dbReference type="AlphaFoldDB" id="A0A8H7RHJ5"/>
<dbReference type="InterPro" id="IPR046341">
    <property type="entry name" value="SET_dom_sf"/>
</dbReference>
<dbReference type="Gene3D" id="1.10.220.160">
    <property type="match status" value="1"/>
</dbReference>
<evidence type="ECO:0000313" key="11">
    <source>
        <dbReference type="Proteomes" id="UP000650833"/>
    </source>
</evidence>
<evidence type="ECO:0000313" key="10">
    <source>
        <dbReference type="EMBL" id="KAG2210625.1"/>
    </source>
</evidence>
<dbReference type="GO" id="GO:0008168">
    <property type="term" value="F:methyltransferase activity"/>
    <property type="evidence" value="ECO:0007669"/>
    <property type="project" value="UniProtKB-KW"/>
</dbReference>
<proteinExistence type="predicted"/>
<evidence type="ECO:0000256" key="1">
    <source>
        <dbReference type="ARBA" id="ARBA00022603"/>
    </source>
</evidence>
<keyword evidence="3" id="KW-0949">S-adenosyl-L-methionine</keyword>
<dbReference type="PANTHER" id="PTHR46165">
    <property type="entry name" value="SET AND MYND DOMAIN-CONTAINING PROTEIN 4"/>
    <property type="match status" value="1"/>
</dbReference>
<accession>A0A8H7RHJ5</accession>
<reference evidence="10" key="1">
    <citation type="submission" date="2020-12" db="EMBL/GenBank/DDBJ databases">
        <title>Metabolic potential, ecology and presence of endohyphal bacteria is reflected in genomic diversity of Mucoromycotina.</title>
        <authorList>
            <person name="Muszewska A."/>
            <person name="Okrasinska A."/>
            <person name="Steczkiewicz K."/>
            <person name="Drgas O."/>
            <person name="Orlowska M."/>
            <person name="Perlinska-Lenart U."/>
            <person name="Aleksandrzak-Piekarczyk T."/>
            <person name="Szatraj K."/>
            <person name="Zielenkiewicz U."/>
            <person name="Pilsyk S."/>
            <person name="Malc E."/>
            <person name="Mieczkowski P."/>
            <person name="Kruszewska J.S."/>
            <person name="Biernat P."/>
            <person name="Pawlowska J."/>
        </authorList>
    </citation>
    <scope>NUCLEOTIDE SEQUENCE</scope>
    <source>
        <strain evidence="10">CBS 226.32</strain>
    </source>
</reference>
<protein>
    <submittedName>
        <fullName evidence="10">Uncharacterized protein</fullName>
    </submittedName>
</protein>
<evidence type="ECO:0000256" key="7">
    <source>
        <dbReference type="PROSITE-ProRule" id="PRU00134"/>
    </source>
</evidence>
<sequence>MQQVDLHQRLTPAHISLSAWDVETGKGNWKKVIEKQQDSKGTYCVANEKINQGEQLLVEEPFIRQLDAKYKNNHCHHCFKDLVDQKYKVCRDKDCKWNMKYCSDDCEQQAWTRSHQWLCRFPELSKEDADVIFAVEGYFVSKSQNKETIPNLVSNRELFDPNLVKDYRKKLEKVATSFYLTDRIIDCIITIIFQIKCNSFAVKTAESVPVDASFIVSREFLTLGRAVYLSASKLNHDCNPNSIVSFGDGGTKPCQLKIHCVNRPIEKGNEVTISYGPLASVHGRDDRLKKLKECYQFDCKCNSCKEKIEKKSPESIYKCQICKKGRLYRQQSKCSECDQEPNWSYFIRTENQIEIFKQRQDFVKVFQLQTDIYHDDVLAVGKTADRLAMYACNSGQWEAASNYAIMSLTVAQKVYGKLSVEGAEEMMKLSTILLNLCLTTGKRKREALAHIKSTIITYRILGLDKSAPEDIEELQEMSTHLTFLA</sequence>
<dbReference type="InterPro" id="IPR002893">
    <property type="entry name" value="Znf_MYND"/>
</dbReference>
<feature type="domain" description="MYND-type" evidence="9">
    <location>
        <begin position="75"/>
        <end position="119"/>
    </location>
</feature>
<evidence type="ECO:0000259" key="9">
    <source>
        <dbReference type="PROSITE" id="PS50865"/>
    </source>
</evidence>
<dbReference type="OrthoDB" id="265717at2759"/>
<feature type="domain" description="SET" evidence="8">
    <location>
        <begin position="30"/>
        <end position="276"/>
    </location>
</feature>
<comment type="caution">
    <text evidence="10">The sequence shown here is derived from an EMBL/GenBank/DDBJ whole genome shotgun (WGS) entry which is preliminary data.</text>
</comment>
<evidence type="ECO:0000256" key="5">
    <source>
        <dbReference type="ARBA" id="ARBA00022771"/>
    </source>
</evidence>
<keyword evidence="11" id="KW-1185">Reference proteome</keyword>
<keyword evidence="4" id="KW-0479">Metal-binding</keyword>
<evidence type="ECO:0000256" key="2">
    <source>
        <dbReference type="ARBA" id="ARBA00022679"/>
    </source>
</evidence>
<evidence type="ECO:0000256" key="6">
    <source>
        <dbReference type="ARBA" id="ARBA00022833"/>
    </source>
</evidence>
<evidence type="ECO:0000259" key="8">
    <source>
        <dbReference type="PROSITE" id="PS50280"/>
    </source>
</evidence>
<dbReference type="GO" id="GO:0008270">
    <property type="term" value="F:zinc ion binding"/>
    <property type="evidence" value="ECO:0007669"/>
    <property type="project" value="UniProtKB-KW"/>
</dbReference>
<name>A0A8H7RHJ5_9FUNG</name>
<dbReference type="EMBL" id="JAEPRC010000080">
    <property type="protein sequence ID" value="KAG2210625.1"/>
    <property type="molecule type" value="Genomic_DNA"/>
</dbReference>
<dbReference type="Gene3D" id="2.170.270.10">
    <property type="entry name" value="SET domain"/>
    <property type="match status" value="1"/>
</dbReference>
<keyword evidence="5 7" id="KW-0863">Zinc-finger</keyword>
<dbReference type="InterPro" id="IPR001214">
    <property type="entry name" value="SET_dom"/>
</dbReference>
<dbReference type="PROSITE" id="PS50865">
    <property type="entry name" value="ZF_MYND_2"/>
    <property type="match status" value="1"/>
</dbReference>
<dbReference type="Pfam" id="PF00856">
    <property type="entry name" value="SET"/>
    <property type="match status" value="1"/>
</dbReference>
<dbReference type="GO" id="GO:0042826">
    <property type="term" value="F:histone deacetylase binding"/>
    <property type="evidence" value="ECO:0007669"/>
    <property type="project" value="TreeGrafter"/>
</dbReference>
<dbReference type="SUPFAM" id="SSF82199">
    <property type="entry name" value="SET domain"/>
    <property type="match status" value="1"/>
</dbReference>
<evidence type="ECO:0000256" key="4">
    <source>
        <dbReference type="ARBA" id="ARBA00022723"/>
    </source>
</evidence>
<organism evidence="10 11">
    <name type="scientific">Mucor plumbeus</name>
    <dbReference type="NCBI Taxonomy" id="97098"/>
    <lineage>
        <taxon>Eukaryota</taxon>
        <taxon>Fungi</taxon>
        <taxon>Fungi incertae sedis</taxon>
        <taxon>Mucoromycota</taxon>
        <taxon>Mucoromycotina</taxon>
        <taxon>Mucoromycetes</taxon>
        <taxon>Mucorales</taxon>
        <taxon>Mucorineae</taxon>
        <taxon>Mucoraceae</taxon>
        <taxon>Mucor</taxon>
    </lineage>
</organism>
<dbReference type="PROSITE" id="PS50280">
    <property type="entry name" value="SET"/>
    <property type="match status" value="1"/>
</dbReference>
<dbReference type="Proteomes" id="UP000650833">
    <property type="component" value="Unassembled WGS sequence"/>
</dbReference>
<dbReference type="GO" id="GO:0005737">
    <property type="term" value="C:cytoplasm"/>
    <property type="evidence" value="ECO:0007669"/>
    <property type="project" value="TreeGrafter"/>
</dbReference>